<dbReference type="InterPro" id="IPR036291">
    <property type="entry name" value="NAD(P)-bd_dom_sf"/>
</dbReference>
<feature type="domain" description="NAD-dependent epimerase/dehydratase" evidence="1">
    <location>
        <begin position="3"/>
        <end position="235"/>
    </location>
</feature>
<evidence type="ECO:0000259" key="1">
    <source>
        <dbReference type="Pfam" id="PF01370"/>
    </source>
</evidence>
<reference evidence="2 3" key="1">
    <citation type="journal article" date="2018" name="Syst. Appl. Microbiol.">
        <title>Ereboglobus luteus gen. nov. sp. nov. from cockroach guts, and new insights into the oxygen relationship of the genera Opitutus and Didymococcus (Verrucomicrobia: Opitutaceae).</title>
        <authorList>
            <person name="Tegtmeier D."/>
            <person name="Belitz A."/>
            <person name="Radek R."/>
            <person name="Heimerl T."/>
            <person name="Brune A."/>
        </authorList>
    </citation>
    <scope>NUCLEOTIDE SEQUENCE [LARGE SCALE GENOMIC DNA]</scope>
    <source>
        <strain evidence="2 3">Ho45</strain>
    </source>
</reference>
<dbReference type="Gene3D" id="3.40.50.720">
    <property type="entry name" value="NAD(P)-binding Rossmann-like Domain"/>
    <property type="match status" value="1"/>
</dbReference>
<gene>
    <name evidence="2" type="ORF">CKA38_13170</name>
</gene>
<dbReference type="KEGG" id="elut:CKA38_13170"/>
<dbReference type="PANTHER" id="PTHR43245">
    <property type="entry name" value="BIFUNCTIONAL POLYMYXIN RESISTANCE PROTEIN ARNA"/>
    <property type="match status" value="1"/>
</dbReference>
<dbReference type="Proteomes" id="UP000244896">
    <property type="component" value="Chromosome"/>
</dbReference>
<dbReference type="SUPFAM" id="SSF51735">
    <property type="entry name" value="NAD(P)-binding Rossmann-fold domains"/>
    <property type="match status" value="1"/>
</dbReference>
<evidence type="ECO:0000313" key="2">
    <source>
        <dbReference type="EMBL" id="AWI10081.1"/>
    </source>
</evidence>
<dbReference type="InterPro" id="IPR050177">
    <property type="entry name" value="Lipid_A_modif_metabolic_enz"/>
</dbReference>
<proteinExistence type="predicted"/>
<dbReference type="InterPro" id="IPR001509">
    <property type="entry name" value="Epimerase_deHydtase"/>
</dbReference>
<dbReference type="PANTHER" id="PTHR43245:SF13">
    <property type="entry name" value="UDP-D-APIOSE_UDP-D-XYLOSE SYNTHASE 2"/>
    <property type="match status" value="1"/>
</dbReference>
<dbReference type="OrthoDB" id="9811743at2"/>
<dbReference type="Pfam" id="PF01370">
    <property type="entry name" value="Epimerase"/>
    <property type="match status" value="1"/>
</dbReference>
<dbReference type="AlphaFoldDB" id="A0A2U8E5F4"/>
<accession>A0A2U8E5F4</accession>
<dbReference type="EMBL" id="CP023004">
    <property type="protein sequence ID" value="AWI10081.1"/>
    <property type="molecule type" value="Genomic_DNA"/>
</dbReference>
<evidence type="ECO:0000313" key="3">
    <source>
        <dbReference type="Proteomes" id="UP000244896"/>
    </source>
</evidence>
<dbReference type="Gene3D" id="3.90.25.10">
    <property type="entry name" value="UDP-galactose 4-epimerase, domain 1"/>
    <property type="match status" value="1"/>
</dbReference>
<dbReference type="RefSeq" id="WP_108825894.1">
    <property type="nucleotide sequence ID" value="NZ_CP023004.1"/>
</dbReference>
<organism evidence="2 3">
    <name type="scientific">Ereboglobus luteus</name>
    <dbReference type="NCBI Taxonomy" id="1796921"/>
    <lineage>
        <taxon>Bacteria</taxon>
        <taxon>Pseudomonadati</taxon>
        <taxon>Verrucomicrobiota</taxon>
        <taxon>Opitutia</taxon>
        <taxon>Opitutales</taxon>
        <taxon>Opitutaceae</taxon>
        <taxon>Ereboglobus</taxon>
    </lineage>
</organism>
<keyword evidence="3" id="KW-1185">Reference proteome</keyword>
<protein>
    <submittedName>
        <fullName evidence="2">dTDP-glucose 4,6-dehydratase</fullName>
    </submittedName>
</protein>
<sequence length="309" mass="33251">MKVLITGGAGFIGSHIAEQLQGRAEVRVLDSLRTGFEKNLAGMNVEFIEDSILSRDALRAAMRGVDYVFHLAALISVPESVERPHECVSLNVTGTLNVLEEAAAAGVRKLFFASSAAVYGNNPSVPKLEAMLPEPRSPYAVTKLDGEYYCRQFAETGRLDTVAFRFFNVFGPRQDPGSAYAAAVPIFMQKALANEPLTLFGDGGQTRDFIYVKDLAAACIQAATTPGLAGVFNAGYGGQITILELAQRIIAMSGSRSEIRHAPERAGDVRHSRANVDALRQAGVPLSGSLETGLHETLAYYKACHDEAR</sequence>
<name>A0A2U8E5F4_9BACT</name>